<dbReference type="AlphaFoldDB" id="A0A7J6WJQ6"/>
<gene>
    <name evidence="1" type="ORF">FRX31_014061</name>
</gene>
<evidence type="ECO:0000313" key="1">
    <source>
        <dbReference type="EMBL" id="KAF5196352.1"/>
    </source>
</evidence>
<name>A0A7J6WJQ6_THATH</name>
<dbReference type="EMBL" id="JABWDY010016102">
    <property type="protein sequence ID" value="KAF5196352.1"/>
    <property type="molecule type" value="Genomic_DNA"/>
</dbReference>
<reference evidence="1 2" key="1">
    <citation type="submission" date="2020-06" db="EMBL/GenBank/DDBJ databases">
        <title>Transcriptomic and genomic resources for Thalictrum thalictroides and T. hernandezii: Facilitating candidate gene discovery in an emerging model plant lineage.</title>
        <authorList>
            <person name="Arias T."/>
            <person name="Riano-Pachon D.M."/>
            <person name="Di Stilio V.S."/>
        </authorList>
    </citation>
    <scope>NUCLEOTIDE SEQUENCE [LARGE SCALE GENOMIC DNA]</scope>
    <source>
        <strain evidence="2">cv. WT478/WT964</strain>
        <tissue evidence="1">Leaves</tissue>
    </source>
</reference>
<keyword evidence="2" id="KW-1185">Reference proteome</keyword>
<evidence type="ECO:0000313" key="2">
    <source>
        <dbReference type="Proteomes" id="UP000554482"/>
    </source>
</evidence>
<comment type="caution">
    <text evidence="1">The sequence shown here is derived from an EMBL/GenBank/DDBJ whole genome shotgun (WGS) entry which is preliminary data.</text>
</comment>
<proteinExistence type="predicted"/>
<sequence length="194" mass="21986">MEDELLAITNGIQDTLTLPDEIIHIPLEELQSNGSQWKNAWIFTLWKGEHLNPSQVIHAVQMKLKISNEKRDMAHVAPNKFVCKIHAKDDDEKVHIGQPWQVMNCLIIMKRFSSPTKSEAVVLDRIPLRLCFQGLLLEHLNKNIVQRVVSIAGIVGLILPENGLPKNVDGFRASVEIDMNQPIKKGSFVESIER</sequence>
<organism evidence="1 2">
    <name type="scientific">Thalictrum thalictroides</name>
    <name type="common">Rue-anemone</name>
    <name type="synonym">Anemone thalictroides</name>
    <dbReference type="NCBI Taxonomy" id="46969"/>
    <lineage>
        <taxon>Eukaryota</taxon>
        <taxon>Viridiplantae</taxon>
        <taxon>Streptophyta</taxon>
        <taxon>Embryophyta</taxon>
        <taxon>Tracheophyta</taxon>
        <taxon>Spermatophyta</taxon>
        <taxon>Magnoliopsida</taxon>
        <taxon>Ranunculales</taxon>
        <taxon>Ranunculaceae</taxon>
        <taxon>Thalictroideae</taxon>
        <taxon>Thalictrum</taxon>
    </lineage>
</organism>
<evidence type="ECO:0008006" key="3">
    <source>
        <dbReference type="Google" id="ProtNLM"/>
    </source>
</evidence>
<dbReference type="Proteomes" id="UP000554482">
    <property type="component" value="Unassembled WGS sequence"/>
</dbReference>
<protein>
    <recommendedName>
        <fullName evidence="3">DUF4283 domain-containing protein</fullName>
    </recommendedName>
</protein>
<accession>A0A7J6WJQ6</accession>